<dbReference type="CDD" id="cd03257">
    <property type="entry name" value="ABC_NikE_OppD_transporters"/>
    <property type="match status" value="1"/>
</dbReference>
<evidence type="ECO:0000259" key="6">
    <source>
        <dbReference type="PROSITE" id="PS50893"/>
    </source>
</evidence>
<reference evidence="7 8" key="1">
    <citation type="submission" date="2019-07" db="EMBL/GenBank/DDBJ databases">
        <title>Whole genome shotgun sequence of Asaia bogorensis NBRC 16594.</title>
        <authorList>
            <person name="Hosoyama A."/>
            <person name="Uohara A."/>
            <person name="Ohji S."/>
            <person name="Ichikawa N."/>
        </authorList>
    </citation>
    <scope>NUCLEOTIDE SEQUENCE [LARGE SCALE GENOMIC DNA]</scope>
    <source>
        <strain evidence="7 8">NBRC 16594</strain>
    </source>
</reference>
<dbReference type="GeneID" id="78225787"/>
<gene>
    <name evidence="7" type="ORF">ABO01nite_13610</name>
</gene>
<evidence type="ECO:0000256" key="4">
    <source>
        <dbReference type="ARBA" id="ARBA00022741"/>
    </source>
</evidence>
<comment type="subcellular location">
    <subcellularLocation>
        <location evidence="1">Cell inner membrane</location>
        <topology evidence="1">Peripheral membrane protein</topology>
    </subcellularLocation>
</comment>
<dbReference type="InterPro" id="IPR013563">
    <property type="entry name" value="Oligopep_ABC_C"/>
</dbReference>
<dbReference type="InterPro" id="IPR050319">
    <property type="entry name" value="ABC_transp_ATP-bind"/>
</dbReference>
<dbReference type="AlphaFoldDB" id="A0AAN4U278"/>
<dbReference type="PROSITE" id="PS50893">
    <property type="entry name" value="ABC_TRANSPORTER_2"/>
    <property type="match status" value="1"/>
</dbReference>
<dbReference type="NCBIfam" id="TIGR01727">
    <property type="entry name" value="oligo_HPY"/>
    <property type="match status" value="1"/>
</dbReference>
<evidence type="ECO:0000313" key="7">
    <source>
        <dbReference type="EMBL" id="GEL53354.1"/>
    </source>
</evidence>
<dbReference type="Gene3D" id="3.40.50.300">
    <property type="entry name" value="P-loop containing nucleotide triphosphate hydrolases"/>
    <property type="match status" value="1"/>
</dbReference>
<keyword evidence="5 7" id="KW-0067">ATP-binding</keyword>
<dbReference type="PROSITE" id="PS00211">
    <property type="entry name" value="ABC_TRANSPORTER_1"/>
    <property type="match status" value="1"/>
</dbReference>
<dbReference type="InterPro" id="IPR017871">
    <property type="entry name" value="ABC_transporter-like_CS"/>
</dbReference>
<dbReference type="InterPro" id="IPR003439">
    <property type="entry name" value="ABC_transporter-like_ATP-bd"/>
</dbReference>
<dbReference type="Proteomes" id="UP000321287">
    <property type="component" value="Unassembled WGS sequence"/>
</dbReference>
<dbReference type="PANTHER" id="PTHR43776:SF7">
    <property type="entry name" value="D,D-DIPEPTIDE TRANSPORT ATP-BINDING PROTEIN DDPF-RELATED"/>
    <property type="match status" value="1"/>
</dbReference>
<dbReference type="SMART" id="SM00382">
    <property type="entry name" value="AAA"/>
    <property type="match status" value="1"/>
</dbReference>
<dbReference type="EMBL" id="BJVS01000003">
    <property type="protein sequence ID" value="GEL53354.1"/>
    <property type="molecule type" value="Genomic_DNA"/>
</dbReference>
<dbReference type="GO" id="GO:0016887">
    <property type="term" value="F:ATP hydrolysis activity"/>
    <property type="evidence" value="ECO:0007669"/>
    <property type="project" value="InterPro"/>
</dbReference>
<evidence type="ECO:0000256" key="1">
    <source>
        <dbReference type="ARBA" id="ARBA00004417"/>
    </source>
</evidence>
<sequence>MTELLQARDVARTYQLGRGRTLRAVDGISLALKRGESLALVGESGCGKSTLGRLMMGFDRPDKGEILFDGQDMAQMGRRALRDLRSHLQMVFQDSGSSFNPRWTIGNTLAEPFRIHRREWSKATLVALLERVGLSADYLPRYPGALSGGQRQRLNIARAIALSPQVIVADEPVSALDVSVQAQIVNLLRQLQAEMGLACLFISHDLAVVRQISDRVAVMYLGAIVEEGETLALLSRPLHPYTRALVEAVPQPGKPLAAPLQGDVPSPLSPPTGCRFHTRCPIARPRCAIERPILTDYGAGRRAACHYPLLHDGNTAS</sequence>
<dbReference type="RefSeq" id="WP_062164108.1">
    <property type="nucleotide sequence ID" value="NZ_AP014690.1"/>
</dbReference>
<evidence type="ECO:0000256" key="5">
    <source>
        <dbReference type="ARBA" id="ARBA00022840"/>
    </source>
</evidence>
<dbReference type="GO" id="GO:0005886">
    <property type="term" value="C:plasma membrane"/>
    <property type="evidence" value="ECO:0007669"/>
    <property type="project" value="UniProtKB-SubCell"/>
</dbReference>
<dbReference type="KEGG" id="abg:Asbog_00704"/>
<keyword evidence="3" id="KW-0813">Transport</keyword>
<dbReference type="InterPro" id="IPR003593">
    <property type="entry name" value="AAA+_ATPase"/>
</dbReference>
<name>A0AAN4U278_9PROT</name>
<accession>A0AAN4U278</accession>
<dbReference type="FunFam" id="3.40.50.300:FF:000016">
    <property type="entry name" value="Oligopeptide ABC transporter ATP-binding component"/>
    <property type="match status" value="1"/>
</dbReference>
<comment type="similarity">
    <text evidence="2">Belongs to the ABC transporter superfamily.</text>
</comment>
<organism evidence="7 8">
    <name type="scientific">Asaia bogorensis NBRC 16594</name>
    <dbReference type="NCBI Taxonomy" id="1231624"/>
    <lineage>
        <taxon>Bacteria</taxon>
        <taxon>Pseudomonadati</taxon>
        <taxon>Pseudomonadota</taxon>
        <taxon>Alphaproteobacteria</taxon>
        <taxon>Acetobacterales</taxon>
        <taxon>Acetobacteraceae</taxon>
        <taxon>Asaia</taxon>
    </lineage>
</organism>
<dbReference type="Pfam" id="PF00005">
    <property type="entry name" value="ABC_tran"/>
    <property type="match status" value="1"/>
</dbReference>
<evidence type="ECO:0000256" key="3">
    <source>
        <dbReference type="ARBA" id="ARBA00022448"/>
    </source>
</evidence>
<dbReference type="GO" id="GO:0015833">
    <property type="term" value="P:peptide transport"/>
    <property type="evidence" value="ECO:0007669"/>
    <property type="project" value="InterPro"/>
</dbReference>
<keyword evidence="4" id="KW-0547">Nucleotide-binding</keyword>
<dbReference type="PANTHER" id="PTHR43776">
    <property type="entry name" value="TRANSPORT ATP-BINDING PROTEIN"/>
    <property type="match status" value="1"/>
</dbReference>
<proteinExistence type="inferred from homology"/>
<evidence type="ECO:0000313" key="8">
    <source>
        <dbReference type="Proteomes" id="UP000321287"/>
    </source>
</evidence>
<dbReference type="GO" id="GO:0055085">
    <property type="term" value="P:transmembrane transport"/>
    <property type="evidence" value="ECO:0007669"/>
    <property type="project" value="UniProtKB-ARBA"/>
</dbReference>
<dbReference type="Pfam" id="PF08352">
    <property type="entry name" value="oligo_HPY"/>
    <property type="match status" value="1"/>
</dbReference>
<dbReference type="GO" id="GO:0005524">
    <property type="term" value="F:ATP binding"/>
    <property type="evidence" value="ECO:0007669"/>
    <property type="project" value="UniProtKB-KW"/>
</dbReference>
<comment type="caution">
    <text evidence="7">The sequence shown here is derived from an EMBL/GenBank/DDBJ whole genome shotgun (WGS) entry which is preliminary data.</text>
</comment>
<protein>
    <submittedName>
        <fullName evidence="7">ABC transporter ATP-binding protein</fullName>
    </submittedName>
</protein>
<feature type="domain" description="ABC transporter" evidence="6">
    <location>
        <begin position="5"/>
        <end position="246"/>
    </location>
</feature>
<dbReference type="InterPro" id="IPR027417">
    <property type="entry name" value="P-loop_NTPase"/>
</dbReference>
<dbReference type="SUPFAM" id="SSF52540">
    <property type="entry name" value="P-loop containing nucleoside triphosphate hydrolases"/>
    <property type="match status" value="1"/>
</dbReference>
<evidence type="ECO:0000256" key="2">
    <source>
        <dbReference type="ARBA" id="ARBA00005417"/>
    </source>
</evidence>
<keyword evidence="8" id="KW-1185">Reference proteome</keyword>